<keyword evidence="3 8" id="KW-0235">DNA replication</keyword>
<comment type="subunit">
    <text evidence="8">Oligomerizes as a right-handed, spiral filament on DNA at oriC.</text>
</comment>
<dbReference type="EMBL" id="JAUSVL010000001">
    <property type="protein sequence ID" value="MDQ0288339.1"/>
    <property type="molecule type" value="Genomic_DNA"/>
</dbReference>
<dbReference type="GO" id="GO:0005886">
    <property type="term" value="C:plasma membrane"/>
    <property type="evidence" value="ECO:0007669"/>
    <property type="project" value="TreeGrafter"/>
</dbReference>
<evidence type="ECO:0000256" key="9">
    <source>
        <dbReference type="NCBIfam" id="TIGR00362"/>
    </source>
</evidence>
<dbReference type="SMART" id="SM00760">
    <property type="entry name" value="Bac_DnaA_C"/>
    <property type="match status" value="1"/>
</dbReference>
<dbReference type="InterPro" id="IPR038454">
    <property type="entry name" value="DnaA_N_sf"/>
</dbReference>
<dbReference type="CDD" id="cd00009">
    <property type="entry name" value="AAA"/>
    <property type="match status" value="1"/>
</dbReference>
<feature type="region of interest" description="Domain III, AAA+ region" evidence="8">
    <location>
        <begin position="135"/>
        <end position="351"/>
    </location>
</feature>
<dbReference type="Proteomes" id="UP001238163">
    <property type="component" value="Unassembled WGS sequence"/>
</dbReference>
<feature type="region of interest" description="Domain I, interacts with DnaA modulators" evidence="8">
    <location>
        <begin position="1"/>
        <end position="92"/>
    </location>
</feature>
<evidence type="ECO:0000259" key="13">
    <source>
        <dbReference type="SMART" id="SM00760"/>
    </source>
</evidence>
<dbReference type="InterPro" id="IPR018312">
    <property type="entry name" value="Chromosome_initiator_DnaA_CS"/>
</dbReference>
<dbReference type="SUPFAM" id="SSF52540">
    <property type="entry name" value="P-loop containing nucleoside triphosphate hydrolases"/>
    <property type="match status" value="1"/>
</dbReference>
<dbReference type="Pfam" id="PF00308">
    <property type="entry name" value="Bac_DnaA"/>
    <property type="match status" value="1"/>
</dbReference>
<keyword evidence="4 8" id="KW-0547">Nucleotide-binding</keyword>
<dbReference type="NCBIfam" id="TIGR00362">
    <property type="entry name" value="DnaA"/>
    <property type="match status" value="1"/>
</dbReference>
<evidence type="ECO:0000256" key="5">
    <source>
        <dbReference type="ARBA" id="ARBA00022840"/>
    </source>
</evidence>
<evidence type="ECO:0000256" key="3">
    <source>
        <dbReference type="ARBA" id="ARBA00022705"/>
    </source>
</evidence>
<name>A0AAE4ALJ5_9BACT</name>
<evidence type="ECO:0000313" key="14">
    <source>
        <dbReference type="EMBL" id="MDQ0288339.1"/>
    </source>
</evidence>
<organism evidence="14 15">
    <name type="scientific">Oligosphaera ethanolica</name>
    <dbReference type="NCBI Taxonomy" id="760260"/>
    <lineage>
        <taxon>Bacteria</taxon>
        <taxon>Pseudomonadati</taxon>
        <taxon>Lentisphaerota</taxon>
        <taxon>Oligosphaeria</taxon>
        <taxon>Oligosphaerales</taxon>
        <taxon>Oligosphaeraceae</taxon>
        <taxon>Oligosphaera</taxon>
    </lineage>
</organism>
<dbReference type="GO" id="GO:0006275">
    <property type="term" value="P:regulation of DNA replication"/>
    <property type="evidence" value="ECO:0007669"/>
    <property type="project" value="UniProtKB-UniRule"/>
</dbReference>
<keyword evidence="15" id="KW-1185">Reference proteome</keyword>
<dbReference type="InterPro" id="IPR020591">
    <property type="entry name" value="Chromosome_initiator_DnaA-like"/>
</dbReference>
<evidence type="ECO:0000256" key="2">
    <source>
        <dbReference type="ARBA" id="ARBA00022490"/>
    </source>
</evidence>
<evidence type="ECO:0000256" key="4">
    <source>
        <dbReference type="ARBA" id="ARBA00022741"/>
    </source>
</evidence>
<evidence type="ECO:0000256" key="11">
    <source>
        <dbReference type="RuleBase" id="RU004227"/>
    </source>
</evidence>
<dbReference type="Pfam" id="PF11638">
    <property type="entry name" value="DnaA_N"/>
    <property type="match status" value="1"/>
</dbReference>
<keyword evidence="5 8" id="KW-0067">ATP-binding</keyword>
<dbReference type="InterPro" id="IPR027417">
    <property type="entry name" value="P-loop_NTPase"/>
</dbReference>
<dbReference type="CDD" id="cd06571">
    <property type="entry name" value="Bac_DnaA_C"/>
    <property type="match status" value="1"/>
</dbReference>
<dbReference type="InterPro" id="IPR001957">
    <property type="entry name" value="Chromosome_initiator_DnaA"/>
</dbReference>
<dbReference type="SUPFAM" id="SSF48295">
    <property type="entry name" value="TrpR-like"/>
    <property type="match status" value="1"/>
</dbReference>
<dbReference type="PANTHER" id="PTHR30050:SF2">
    <property type="entry name" value="CHROMOSOMAL REPLICATION INITIATOR PROTEIN DNAA"/>
    <property type="match status" value="1"/>
</dbReference>
<protein>
    <recommendedName>
        <fullName evidence="8 9">Chromosomal replication initiator protein DnaA</fullName>
    </recommendedName>
</protein>
<dbReference type="Pfam" id="PF08299">
    <property type="entry name" value="Bac_DnaA_C"/>
    <property type="match status" value="1"/>
</dbReference>
<accession>A0AAE4ALJ5</accession>
<dbReference type="AlphaFoldDB" id="A0AAE4ALJ5"/>
<evidence type="ECO:0000256" key="7">
    <source>
        <dbReference type="ARBA" id="ARBA00023125"/>
    </source>
</evidence>
<dbReference type="GO" id="GO:0008289">
    <property type="term" value="F:lipid binding"/>
    <property type="evidence" value="ECO:0007669"/>
    <property type="project" value="UniProtKB-KW"/>
</dbReference>
<comment type="caution">
    <text evidence="14">The sequence shown here is derived from an EMBL/GenBank/DDBJ whole genome shotgun (WGS) entry which is preliminary data.</text>
</comment>
<feature type="binding site" evidence="8">
    <location>
        <position position="183"/>
    </location>
    <ligand>
        <name>ATP</name>
        <dbReference type="ChEBI" id="CHEBI:30616"/>
    </ligand>
</feature>
<proteinExistence type="inferred from homology"/>
<dbReference type="GO" id="GO:0003688">
    <property type="term" value="F:DNA replication origin binding"/>
    <property type="evidence" value="ECO:0007669"/>
    <property type="project" value="UniProtKB-UniRule"/>
</dbReference>
<keyword evidence="7 8" id="KW-0238">DNA-binding</keyword>
<dbReference type="HAMAP" id="MF_00377">
    <property type="entry name" value="DnaA_bact"/>
    <property type="match status" value="1"/>
</dbReference>
<feature type="domain" description="AAA+ ATPase" evidence="12">
    <location>
        <begin position="168"/>
        <end position="296"/>
    </location>
</feature>
<dbReference type="Gene3D" id="1.10.8.60">
    <property type="match status" value="1"/>
</dbReference>
<feature type="binding site" evidence="8">
    <location>
        <position position="179"/>
    </location>
    <ligand>
        <name>ATP</name>
        <dbReference type="ChEBI" id="CHEBI:30616"/>
    </ligand>
</feature>
<dbReference type="PANTHER" id="PTHR30050">
    <property type="entry name" value="CHROMOSOMAL REPLICATION INITIATOR PROTEIN DNAA"/>
    <property type="match status" value="1"/>
</dbReference>
<dbReference type="InterPro" id="IPR024633">
    <property type="entry name" value="DnaA_N_dom"/>
</dbReference>
<dbReference type="Gene3D" id="3.30.300.180">
    <property type="match status" value="1"/>
</dbReference>
<dbReference type="InterPro" id="IPR010921">
    <property type="entry name" value="Trp_repressor/repl_initiator"/>
</dbReference>
<dbReference type="Gene3D" id="1.10.1750.10">
    <property type="match status" value="1"/>
</dbReference>
<evidence type="ECO:0000256" key="1">
    <source>
        <dbReference type="ARBA" id="ARBA00006583"/>
    </source>
</evidence>
<keyword evidence="2 8" id="KW-0963">Cytoplasm</keyword>
<dbReference type="GO" id="GO:0005737">
    <property type="term" value="C:cytoplasm"/>
    <property type="evidence" value="ECO:0007669"/>
    <property type="project" value="UniProtKB-SubCell"/>
</dbReference>
<evidence type="ECO:0000256" key="10">
    <source>
        <dbReference type="RuleBase" id="RU000577"/>
    </source>
</evidence>
<dbReference type="InterPro" id="IPR013317">
    <property type="entry name" value="DnaA_dom"/>
</dbReference>
<comment type="function">
    <text evidence="8 10">Plays an essential role in the initiation and regulation of chromosomal replication. ATP-DnaA binds to the origin of replication (oriC) to initiate formation of the DNA replication initiation complex once per cell cycle. Binds the DnaA box (a 9 base pair repeat at the origin) and separates the double-stranded (ds)DNA. Forms a right-handed helical filament on oriC DNA; dsDNA binds to the exterior of the filament while single-stranded (ss)DNA is stabiized in the filament's interior. The ATP-DnaA-oriC complex binds and stabilizes one strand of the AT-rich DNA unwinding element (DUE), permitting loading of DNA polymerase. After initiation quickly degrades to an ADP-DnaA complex that is not apt for DNA replication. Binds acidic phospholipids.</text>
</comment>
<dbReference type="InterPro" id="IPR003593">
    <property type="entry name" value="AAA+_ATPase"/>
</dbReference>
<dbReference type="Gene3D" id="3.40.50.300">
    <property type="entry name" value="P-loop containing nucleotide triphosphate hydrolases"/>
    <property type="match status" value="1"/>
</dbReference>
<dbReference type="PRINTS" id="PR00051">
    <property type="entry name" value="DNAA"/>
</dbReference>
<comment type="similarity">
    <text evidence="1 8 11">Belongs to the DnaA family.</text>
</comment>
<dbReference type="InterPro" id="IPR013159">
    <property type="entry name" value="DnaA_C"/>
</dbReference>
<feature type="domain" description="Chromosomal replication initiator DnaA C-terminal" evidence="13">
    <location>
        <begin position="380"/>
        <end position="448"/>
    </location>
</feature>
<feature type="binding site" evidence="8">
    <location>
        <position position="182"/>
    </location>
    <ligand>
        <name>ATP</name>
        <dbReference type="ChEBI" id="CHEBI:30616"/>
    </ligand>
</feature>
<dbReference type="GO" id="GO:0005524">
    <property type="term" value="F:ATP binding"/>
    <property type="evidence" value="ECO:0007669"/>
    <property type="project" value="UniProtKB-UniRule"/>
</dbReference>
<comment type="caution">
    <text evidence="8">Lacks conserved residue(s) required for the propagation of feature annotation.</text>
</comment>
<gene>
    <name evidence="8" type="primary">dnaA</name>
    <name evidence="14" type="ORF">J3R75_000446</name>
</gene>
<evidence type="ECO:0000313" key="15">
    <source>
        <dbReference type="Proteomes" id="UP001238163"/>
    </source>
</evidence>
<reference evidence="14" key="1">
    <citation type="submission" date="2023-07" db="EMBL/GenBank/DDBJ databases">
        <title>Genomic Encyclopedia of Type Strains, Phase IV (KMG-IV): sequencing the most valuable type-strain genomes for metagenomic binning, comparative biology and taxonomic classification.</title>
        <authorList>
            <person name="Goeker M."/>
        </authorList>
    </citation>
    <scope>NUCLEOTIDE SEQUENCE</scope>
    <source>
        <strain evidence="14">DSM 24202</strain>
    </source>
</reference>
<evidence type="ECO:0000256" key="6">
    <source>
        <dbReference type="ARBA" id="ARBA00023121"/>
    </source>
</evidence>
<dbReference type="GO" id="GO:0006270">
    <property type="term" value="P:DNA replication initiation"/>
    <property type="evidence" value="ECO:0007669"/>
    <property type="project" value="UniProtKB-UniRule"/>
</dbReference>
<dbReference type="RefSeq" id="WP_307259662.1">
    <property type="nucleotide sequence ID" value="NZ_JAUSVL010000001.1"/>
</dbReference>
<dbReference type="PROSITE" id="PS01008">
    <property type="entry name" value="DNAA"/>
    <property type="match status" value="1"/>
</dbReference>
<sequence>MDTMSDVSTINDIWEKTSLALRQRLNADTYERWIANIVPVRIEAKNIILGVSNDLFNLWLSANYKDLIAECMLQSCGCKLKIVFESGHEAAAPEPVAAGPGTVPATNEQLSVMPSTEHHGHHNAGADQRGTYGQPFNGRFIFDSFVVGENNRFAHGACRAVASAPGTAYNPLFVHSPTGLGKTHLLQAVAQEVLKVNRRAKVEYLYSEDFCNQYIDALSRKALPAFRNRFRTVDVLLIDDVHFFGGKEGLQEEFFHTFNALYNGHKQIVLASDRPPHEIGGLEKRLVSRFEWGLITDIQPPDLETRIAILHRKQDEHQIKLDEDVLQYLAARLKSNVRRLEGALVHLVSYSSVTGKKITIETTEDLLSTLFNEEASAQVTIEHIQRTIADYYDIRFSDMTSKRRPANIAFPRQVAMFFCRRLTELSLPSIAEQFNRNHATVLHAISTVESKLERNPDFRREIAQLERKLKA</sequence>
<feature type="binding site" evidence="8">
    <location>
        <position position="181"/>
    </location>
    <ligand>
        <name>ATP</name>
        <dbReference type="ChEBI" id="CHEBI:30616"/>
    </ligand>
</feature>
<comment type="subcellular location">
    <subcellularLocation>
        <location evidence="8">Cytoplasm</location>
    </subcellularLocation>
</comment>
<keyword evidence="6 8" id="KW-0446">Lipid-binding</keyword>
<evidence type="ECO:0000256" key="8">
    <source>
        <dbReference type="HAMAP-Rule" id="MF_00377"/>
    </source>
</evidence>
<feature type="region of interest" description="Domain IV, binds dsDNA" evidence="8">
    <location>
        <begin position="352"/>
        <end position="471"/>
    </location>
</feature>
<evidence type="ECO:0000259" key="12">
    <source>
        <dbReference type="SMART" id="SM00382"/>
    </source>
</evidence>
<dbReference type="SMART" id="SM00382">
    <property type="entry name" value="AAA"/>
    <property type="match status" value="1"/>
</dbReference>
<comment type="domain">
    <text evidence="8">Domain I is involved in oligomerization and binding regulators, domain II is flexibile and of varying length in different bacteria, domain III forms the AAA+ region, while domain IV binds dsDNA.</text>
</comment>